<comment type="subcellular location">
    <subcellularLocation>
        <location evidence="7">Cytoplasm</location>
    </subcellularLocation>
</comment>
<dbReference type="InterPro" id="IPR038476">
    <property type="entry name" value="UvrC_RNase_H_dom_sf"/>
</dbReference>
<dbReference type="InterPro" id="IPR001943">
    <property type="entry name" value="UVR_dom"/>
</dbReference>
<evidence type="ECO:0000256" key="1">
    <source>
        <dbReference type="ARBA" id="ARBA00022490"/>
    </source>
</evidence>
<dbReference type="EMBL" id="BSDR01000001">
    <property type="protein sequence ID" value="GLI34450.1"/>
    <property type="molecule type" value="Genomic_DNA"/>
</dbReference>
<dbReference type="InterPro" id="IPR001162">
    <property type="entry name" value="UvrC_RNase_H_dom"/>
</dbReference>
<organism evidence="11 12">
    <name type="scientific">Desulforhabdus amnigena</name>
    <dbReference type="NCBI Taxonomy" id="40218"/>
    <lineage>
        <taxon>Bacteria</taxon>
        <taxon>Pseudomonadati</taxon>
        <taxon>Thermodesulfobacteriota</taxon>
        <taxon>Syntrophobacteria</taxon>
        <taxon>Syntrophobacterales</taxon>
        <taxon>Syntrophobacteraceae</taxon>
        <taxon>Desulforhabdus</taxon>
    </lineage>
</organism>
<evidence type="ECO:0000256" key="2">
    <source>
        <dbReference type="ARBA" id="ARBA00022763"/>
    </source>
</evidence>
<dbReference type="InterPro" id="IPR010994">
    <property type="entry name" value="RuvA_2-like"/>
</dbReference>
<dbReference type="InterPro" id="IPR000305">
    <property type="entry name" value="GIY-YIG_endonuc"/>
</dbReference>
<dbReference type="Pfam" id="PF01541">
    <property type="entry name" value="GIY-YIG"/>
    <property type="match status" value="1"/>
</dbReference>
<dbReference type="SUPFAM" id="SSF82771">
    <property type="entry name" value="GIY-YIG endonuclease"/>
    <property type="match status" value="1"/>
</dbReference>
<dbReference type="Proteomes" id="UP001144372">
    <property type="component" value="Unassembled WGS sequence"/>
</dbReference>
<evidence type="ECO:0000256" key="4">
    <source>
        <dbReference type="ARBA" id="ARBA00022881"/>
    </source>
</evidence>
<evidence type="ECO:0000256" key="6">
    <source>
        <dbReference type="ARBA" id="ARBA00023236"/>
    </source>
</evidence>
<dbReference type="GO" id="GO:0003677">
    <property type="term" value="F:DNA binding"/>
    <property type="evidence" value="ECO:0007669"/>
    <property type="project" value="UniProtKB-UniRule"/>
</dbReference>
<keyword evidence="3 7" id="KW-0228">DNA excision</keyword>
<proteinExistence type="inferred from homology"/>
<keyword evidence="2 7" id="KW-0227">DNA damage</keyword>
<dbReference type="GO" id="GO:0005737">
    <property type="term" value="C:cytoplasm"/>
    <property type="evidence" value="ECO:0007669"/>
    <property type="project" value="UniProtKB-SubCell"/>
</dbReference>
<dbReference type="Gene3D" id="3.30.420.340">
    <property type="entry name" value="UvrC, RNAse H endonuclease domain"/>
    <property type="match status" value="1"/>
</dbReference>
<gene>
    <name evidence="7 11" type="primary">uvrC</name>
    <name evidence="11" type="ORF">DAMNIGENAA_18830</name>
</gene>
<dbReference type="GO" id="GO:0009381">
    <property type="term" value="F:excinuclease ABC activity"/>
    <property type="evidence" value="ECO:0007669"/>
    <property type="project" value="UniProtKB-UniRule"/>
</dbReference>
<dbReference type="NCBIfam" id="NF001824">
    <property type="entry name" value="PRK00558.1-5"/>
    <property type="match status" value="1"/>
</dbReference>
<evidence type="ECO:0000259" key="10">
    <source>
        <dbReference type="PROSITE" id="PS50165"/>
    </source>
</evidence>
<dbReference type="GO" id="GO:0006289">
    <property type="term" value="P:nucleotide-excision repair"/>
    <property type="evidence" value="ECO:0007669"/>
    <property type="project" value="UniProtKB-UniRule"/>
</dbReference>
<keyword evidence="12" id="KW-1185">Reference proteome</keyword>
<sequence length="613" mass="70419">MALKTTVFPHLPGVYLFKDTDGTVLYVGKARDLRKRVVSYFRQAGSTSAKTRVLVSKASDLEYVITSTEKEALLLESSLIKKHRPRYNVILRDDKNYPALRIDLRNPFPRIEVVRRLQRDGALYFGPYPSSYAVRETLKLLNRMFPLRQCKGKHLVPRERPCLNHAMGRCLGACAGKISQEDYRRMVDEVVLFLQGKTDVLQQKLRERMEQAAEALQFEQAAFYRDRLQSIHSMLEKQNVVSDRFMNQDVIGIYQETDGTELAVLFVRQGVIVGQKNFDIKEPQGEPEEILTAFIQQYYAEGRYIPDEILIPASIEAEEVLGEWLSELRGKRVRIWPVKRGDRRQLLDLAEKNARERFISHRRMQQRNAGLLESMQRVLKTPRIPFRMACVDISNIQGRHAVGAIVVFDHGQPDKSSYRSYRVEGKNEPDDPAMMAEVVERLFREEPDLTASLDLLVLDGGKGQLNRIHRLMQDLGMLEQLPLISIAKEREADRGEKGRGFYEKIYIPGRKNPRILSSFPEILHLLQRLRDESHRFAISNYQQIHRHELLTSALDAIPGVGSKRRQLLLQQFGSVENLQNVTREDLKKIPGISEAIAEKIQEVLGNQLPDGAS</sequence>
<dbReference type="NCBIfam" id="TIGR00194">
    <property type="entry name" value="uvrC"/>
    <property type="match status" value="1"/>
</dbReference>
<name>A0A9W6D5C7_9BACT</name>
<feature type="domain" description="UVR" evidence="8">
    <location>
        <begin position="199"/>
        <end position="234"/>
    </location>
</feature>
<feature type="domain" description="GIY-YIG" evidence="9">
    <location>
        <begin position="10"/>
        <end position="89"/>
    </location>
</feature>
<dbReference type="PROSITE" id="PS50164">
    <property type="entry name" value="GIY_YIG"/>
    <property type="match status" value="1"/>
</dbReference>
<dbReference type="GO" id="GO:0009432">
    <property type="term" value="P:SOS response"/>
    <property type="evidence" value="ECO:0007669"/>
    <property type="project" value="UniProtKB-UniRule"/>
</dbReference>
<dbReference type="InterPro" id="IPR035901">
    <property type="entry name" value="GIY-YIG_endonuc_sf"/>
</dbReference>
<dbReference type="SUPFAM" id="SSF47781">
    <property type="entry name" value="RuvA domain 2-like"/>
    <property type="match status" value="1"/>
</dbReference>
<dbReference type="InterPro" id="IPR047296">
    <property type="entry name" value="GIY-YIG_UvrC_Cho"/>
</dbReference>
<dbReference type="GO" id="GO:0009380">
    <property type="term" value="C:excinuclease repair complex"/>
    <property type="evidence" value="ECO:0007669"/>
    <property type="project" value="InterPro"/>
</dbReference>
<dbReference type="PANTHER" id="PTHR30562">
    <property type="entry name" value="UVRC/OXIDOREDUCTASE"/>
    <property type="match status" value="1"/>
</dbReference>
<evidence type="ECO:0000313" key="12">
    <source>
        <dbReference type="Proteomes" id="UP001144372"/>
    </source>
</evidence>
<reference evidence="11" key="1">
    <citation type="submission" date="2022-12" db="EMBL/GenBank/DDBJ databases">
        <title>Reference genome sequencing for broad-spectrum identification of bacterial and archaeal isolates by mass spectrometry.</title>
        <authorList>
            <person name="Sekiguchi Y."/>
            <person name="Tourlousse D.M."/>
        </authorList>
    </citation>
    <scope>NUCLEOTIDE SEQUENCE</scope>
    <source>
        <strain evidence="11">ASRB1</strain>
    </source>
</reference>
<dbReference type="InterPro" id="IPR003583">
    <property type="entry name" value="Hlx-hairpin-Hlx_DNA-bd_motif"/>
</dbReference>
<dbReference type="InterPro" id="IPR036876">
    <property type="entry name" value="UVR_dom_sf"/>
</dbReference>
<dbReference type="PROSITE" id="PS50151">
    <property type="entry name" value="UVR"/>
    <property type="match status" value="1"/>
</dbReference>
<dbReference type="SMART" id="SM00465">
    <property type="entry name" value="GIYc"/>
    <property type="match status" value="1"/>
</dbReference>
<keyword evidence="4 7" id="KW-0267">Excision nuclease</keyword>
<evidence type="ECO:0000256" key="5">
    <source>
        <dbReference type="ARBA" id="ARBA00023204"/>
    </source>
</evidence>
<keyword evidence="1 7" id="KW-0963">Cytoplasm</keyword>
<dbReference type="Gene3D" id="1.10.150.20">
    <property type="entry name" value="5' to 3' exonuclease, C-terminal subdomain"/>
    <property type="match status" value="1"/>
</dbReference>
<evidence type="ECO:0000313" key="11">
    <source>
        <dbReference type="EMBL" id="GLI34450.1"/>
    </source>
</evidence>
<evidence type="ECO:0000259" key="9">
    <source>
        <dbReference type="PROSITE" id="PS50164"/>
    </source>
</evidence>
<comment type="subunit">
    <text evidence="7">Interacts with UvrB in an incision complex.</text>
</comment>
<dbReference type="Gene3D" id="3.40.1440.10">
    <property type="entry name" value="GIY-YIG endonuclease"/>
    <property type="match status" value="1"/>
</dbReference>
<dbReference type="Pfam" id="PF14520">
    <property type="entry name" value="HHH_5"/>
    <property type="match status" value="1"/>
</dbReference>
<dbReference type="PANTHER" id="PTHR30562:SF1">
    <property type="entry name" value="UVRABC SYSTEM PROTEIN C"/>
    <property type="match status" value="1"/>
</dbReference>
<dbReference type="Pfam" id="PF08459">
    <property type="entry name" value="UvrC_RNaseH_dom"/>
    <property type="match status" value="1"/>
</dbReference>
<dbReference type="FunFam" id="3.40.1440.10:FF:000001">
    <property type="entry name" value="UvrABC system protein C"/>
    <property type="match status" value="1"/>
</dbReference>
<dbReference type="SUPFAM" id="SSF46600">
    <property type="entry name" value="C-terminal UvrC-binding domain of UvrB"/>
    <property type="match status" value="1"/>
</dbReference>
<evidence type="ECO:0000256" key="7">
    <source>
        <dbReference type="HAMAP-Rule" id="MF_00203"/>
    </source>
</evidence>
<evidence type="ECO:0000256" key="3">
    <source>
        <dbReference type="ARBA" id="ARBA00022769"/>
    </source>
</evidence>
<evidence type="ECO:0000259" key="8">
    <source>
        <dbReference type="PROSITE" id="PS50151"/>
    </source>
</evidence>
<dbReference type="InterPro" id="IPR004791">
    <property type="entry name" value="UvrC"/>
</dbReference>
<comment type="function">
    <text evidence="7">The UvrABC repair system catalyzes the recognition and processing of DNA lesions. UvrC both incises the 5' and 3' sides of the lesion. The N-terminal half is responsible for the 3' incision and the C-terminal half is responsible for the 5' incision.</text>
</comment>
<comment type="similarity">
    <text evidence="7">Belongs to the UvrC family.</text>
</comment>
<dbReference type="Gene3D" id="4.10.860.10">
    <property type="entry name" value="UVR domain"/>
    <property type="match status" value="1"/>
</dbReference>
<dbReference type="SMART" id="SM00278">
    <property type="entry name" value="HhH1"/>
    <property type="match status" value="2"/>
</dbReference>
<feature type="domain" description="UvrC family homology region profile" evidence="10">
    <location>
        <begin position="250"/>
        <end position="472"/>
    </location>
</feature>
<accession>A0A9W6D5C7</accession>
<dbReference type="HAMAP" id="MF_00203">
    <property type="entry name" value="UvrC"/>
    <property type="match status" value="1"/>
</dbReference>
<dbReference type="CDD" id="cd10434">
    <property type="entry name" value="GIY-YIG_UvrC_Cho"/>
    <property type="match status" value="1"/>
</dbReference>
<dbReference type="AlphaFoldDB" id="A0A9W6D5C7"/>
<keyword evidence="5 7" id="KW-0234">DNA repair</keyword>
<dbReference type="PROSITE" id="PS50165">
    <property type="entry name" value="UVRC"/>
    <property type="match status" value="1"/>
</dbReference>
<dbReference type="InterPro" id="IPR050066">
    <property type="entry name" value="UvrABC_protein_C"/>
</dbReference>
<dbReference type="Pfam" id="PF02151">
    <property type="entry name" value="UVR"/>
    <property type="match status" value="1"/>
</dbReference>
<dbReference type="Pfam" id="PF22920">
    <property type="entry name" value="UvrC_RNaseH"/>
    <property type="match status" value="1"/>
</dbReference>
<comment type="caution">
    <text evidence="11">The sequence shown here is derived from an EMBL/GenBank/DDBJ whole genome shotgun (WGS) entry which is preliminary data.</text>
</comment>
<protein>
    <recommendedName>
        <fullName evidence="7">UvrABC system protein C</fullName>
        <shortName evidence="7">Protein UvrC</shortName>
    </recommendedName>
    <alternativeName>
        <fullName evidence="7">Excinuclease ABC subunit C</fullName>
    </alternativeName>
</protein>
<keyword evidence="6 7" id="KW-0742">SOS response</keyword>